<evidence type="ECO:0000313" key="2">
    <source>
        <dbReference type="Proteomes" id="UP000243338"/>
    </source>
</evidence>
<dbReference type="EMBL" id="FOHQ01000003">
    <property type="protein sequence ID" value="SES84535.1"/>
    <property type="molecule type" value="Genomic_DNA"/>
</dbReference>
<evidence type="ECO:0000313" key="1">
    <source>
        <dbReference type="EMBL" id="SES84535.1"/>
    </source>
</evidence>
<dbReference type="Proteomes" id="UP000243338">
    <property type="component" value="Unassembled WGS sequence"/>
</dbReference>
<proteinExistence type="predicted"/>
<keyword evidence="2" id="KW-1185">Reference proteome</keyword>
<gene>
    <name evidence="1" type="ORF">SAMN04488587_1226</name>
</gene>
<accession>A0A1H9ZS64</accession>
<reference evidence="2" key="1">
    <citation type="submission" date="2016-10" db="EMBL/GenBank/DDBJ databases">
        <authorList>
            <person name="Varghese N."/>
            <person name="Submissions S."/>
        </authorList>
    </citation>
    <scope>NUCLEOTIDE SEQUENCE [LARGE SCALE GENOMIC DNA]</scope>
    <source>
        <strain evidence="2">SLH 33</strain>
    </source>
</reference>
<sequence length="40" mass="4684">MSCIFSYVEQIIVYKFAEYAINIILNTKNIFAIICLDAFF</sequence>
<protein>
    <submittedName>
        <fullName evidence="1">Uncharacterized protein</fullName>
    </submittedName>
</protein>
<name>A0A1H9ZS64_9EURY</name>
<dbReference type="AlphaFoldDB" id="A0A1H9ZS64"/>
<organism evidence="1 2">
    <name type="scientific">Methanococcoides vulcani</name>
    <dbReference type="NCBI Taxonomy" id="1353158"/>
    <lineage>
        <taxon>Archaea</taxon>
        <taxon>Methanobacteriati</taxon>
        <taxon>Methanobacteriota</taxon>
        <taxon>Stenosarchaea group</taxon>
        <taxon>Methanomicrobia</taxon>
        <taxon>Methanosarcinales</taxon>
        <taxon>Methanosarcinaceae</taxon>
        <taxon>Methanococcoides</taxon>
    </lineage>
</organism>